<dbReference type="FunFam" id="2.130.10.10:FF:000258">
    <property type="entry name" value="WD repeat-containing protein 92"/>
    <property type="match status" value="1"/>
</dbReference>
<dbReference type="SUPFAM" id="SSF52266">
    <property type="entry name" value="SGNH hydrolase"/>
    <property type="match status" value="1"/>
</dbReference>
<dbReference type="Pfam" id="PF13472">
    <property type="entry name" value="Lipase_GDSL_2"/>
    <property type="match status" value="1"/>
</dbReference>
<dbReference type="PROSITE" id="PS50082">
    <property type="entry name" value="WD_REPEATS_2"/>
    <property type="match status" value="1"/>
</dbReference>
<protein>
    <recommendedName>
        <fullName evidence="7">Dynein axonemal assembly factor 10</fullName>
    </recommendedName>
    <alternativeName>
        <fullName evidence="8">WD repeat-containing protein 92</fullName>
    </alternativeName>
</protein>
<comment type="subcellular location">
    <subcellularLocation>
        <location evidence="1">Cytoplasm</location>
    </subcellularLocation>
</comment>
<evidence type="ECO:0000256" key="6">
    <source>
        <dbReference type="ARBA" id="ARBA00037430"/>
    </source>
</evidence>
<evidence type="ECO:0000256" key="8">
    <source>
        <dbReference type="ARBA" id="ARBA00041547"/>
    </source>
</evidence>
<gene>
    <name evidence="11" type="ORF">HNY73_006563</name>
</gene>
<comment type="function">
    <text evidence="6">Key assembly factor specifically required for the stability of axonemal dynein heavy chains in cytoplasm.</text>
</comment>
<evidence type="ECO:0000256" key="2">
    <source>
        <dbReference type="ARBA" id="ARBA00022490"/>
    </source>
</evidence>
<proteinExistence type="predicted"/>
<keyword evidence="5" id="KW-0677">Repeat</keyword>
<dbReference type="Proteomes" id="UP000807504">
    <property type="component" value="Unassembled WGS sequence"/>
</dbReference>
<dbReference type="InterPro" id="IPR036322">
    <property type="entry name" value="WD40_repeat_dom_sf"/>
</dbReference>
<dbReference type="GO" id="GO:0006915">
    <property type="term" value="P:apoptotic process"/>
    <property type="evidence" value="ECO:0007669"/>
    <property type="project" value="UniProtKB-KW"/>
</dbReference>
<dbReference type="InterPro" id="IPR015943">
    <property type="entry name" value="WD40/YVTN_repeat-like_dom_sf"/>
</dbReference>
<evidence type="ECO:0000259" key="10">
    <source>
        <dbReference type="Pfam" id="PF13472"/>
    </source>
</evidence>
<reference evidence="11" key="2">
    <citation type="submission" date="2020-06" db="EMBL/GenBank/DDBJ databases">
        <authorList>
            <person name="Sheffer M."/>
        </authorList>
    </citation>
    <scope>NUCLEOTIDE SEQUENCE</scope>
</reference>
<dbReference type="SUPFAM" id="SSF50978">
    <property type="entry name" value="WD40 repeat-like"/>
    <property type="match status" value="1"/>
</dbReference>
<evidence type="ECO:0000256" key="9">
    <source>
        <dbReference type="PROSITE-ProRule" id="PRU00221"/>
    </source>
</evidence>
<dbReference type="PANTHER" id="PTHR10971">
    <property type="entry name" value="MRNA EXPORT FACTOR AND BUB3"/>
    <property type="match status" value="1"/>
</dbReference>
<evidence type="ECO:0000313" key="11">
    <source>
        <dbReference type="EMBL" id="KAF8788532.1"/>
    </source>
</evidence>
<dbReference type="Pfam" id="PF00400">
    <property type="entry name" value="WD40"/>
    <property type="match status" value="1"/>
</dbReference>
<dbReference type="Gene3D" id="3.40.50.1110">
    <property type="entry name" value="SGNH hydrolase"/>
    <property type="match status" value="1"/>
</dbReference>
<evidence type="ECO:0000256" key="1">
    <source>
        <dbReference type="ARBA" id="ARBA00004496"/>
    </source>
</evidence>
<accession>A0A8T0FDY4</accession>
<keyword evidence="4" id="KW-0053">Apoptosis</keyword>
<dbReference type="AlphaFoldDB" id="A0A8T0FDY4"/>
<evidence type="ECO:0000313" key="12">
    <source>
        <dbReference type="Proteomes" id="UP000807504"/>
    </source>
</evidence>
<reference evidence="11" key="1">
    <citation type="journal article" date="2020" name="bioRxiv">
        <title>Chromosome-level reference genome of the European wasp spider Argiope bruennichi: a resource for studies on range expansion and evolutionary adaptation.</title>
        <authorList>
            <person name="Sheffer M.M."/>
            <person name="Hoppe A."/>
            <person name="Krehenwinkel H."/>
            <person name="Uhl G."/>
            <person name="Kuss A.W."/>
            <person name="Jensen L."/>
            <person name="Jensen C."/>
            <person name="Gillespie R.G."/>
            <person name="Hoff K.J."/>
            <person name="Prost S."/>
        </authorList>
    </citation>
    <scope>NUCLEOTIDE SEQUENCE</scope>
</reference>
<keyword evidence="3 9" id="KW-0853">WD repeat</keyword>
<dbReference type="GO" id="GO:0005737">
    <property type="term" value="C:cytoplasm"/>
    <property type="evidence" value="ECO:0007669"/>
    <property type="project" value="UniProtKB-SubCell"/>
</dbReference>
<organism evidence="11 12">
    <name type="scientific">Argiope bruennichi</name>
    <name type="common">Wasp spider</name>
    <name type="synonym">Aranea bruennichi</name>
    <dbReference type="NCBI Taxonomy" id="94029"/>
    <lineage>
        <taxon>Eukaryota</taxon>
        <taxon>Metazoa</taxon>
        <taxon>Ecdysozoa</taxon>
        <taxon>Arthropoda</taxon>
        <taxon>Chelicerata</taxon>
        <taxon>Arachnida</taxon>
        <taxon>Araneae</taxon>
        <taxon>Araneomorphae</taxon>
        <taxon>Entelegynae</taxon>
        <taxon>Araneoidea</taxon>
        <taxon>Araneidae</taxon>
        <taxon>Argiope</taxon>
    </lineage>
</organism>
<dbReference type="InterPro" id="IPR013830">
    <property type="entry name" value="SGNH_hydro"/>
</dbReference>
<evidence type="ECO:0000256" key="7">
    <source>
        <dbReference type="ARBA" id="ARBA00039643"/>
    </source>
</evidence>
<feature type="domain" description="SGNH hydrolase-type esterase" evidence="10">
    <location>
        <begin position="64"/>
        <end position="197"/>
    </location>
</feature>
<evidence type="ECO:0000256" key="5">
    <source>
        <dbReference type="ARBA" id="ARBA00022737"/>
    </source>
</evidence>
<keyword evidence="2" id="KW-0963">Cytoplasm</keyword>
<sequence>MNPAVEAAPPEDKRGDDRWMSMHKRFLIAAREQEPDVLFLGDYVVSMAAHTEMWEKLFVPLHCLNLGIAEDETQNVLWRIQNGEIDATDPKVIVLSIGANNISHSAEQIIAGILSCANAILEKKPSATLIILKLLPCGRQPNPLRAKLQEVNHKLKAACQGLSNTQVVDIDPGFVQPDGLISHHDLYDYLHLTRSAYNVSLNYTVFDTRWIPVSTKFVSLGTHPKGDGAFQIYEISGGKVQLVTDVTKPRGFKCGTFGSSPMHQRHLATGDFEGNLQLWDMENLDSPLFNVRGHTQIINAIDAVGGLGIGSGAPEIVTGSKDGAVKVWDSRQKDLPVATMEPEAGQDKRDCWAVAFGNAFTNEDRCVCAGYDNGDIKLFDLRNMSIRWEGNLRNGVCCVEFDRKDIKMNKLVATTLESKFHVFDMRHYHPKKGFSSLIKKAHKSTVWLTRHLPQNRDIFMTTGGSGSLCLWNYEYPPKRCDGDGPVKFGVMGEAHLLQNSVVANQPISGFDWNTDKLGLAVCSAFDQTLRVIIVTRLNTV</sequence>
<evidence type="ECO:0000256" key="3">
    <source>
        <dbReference type="ARBA" id="ARBA00022574"/>
    </source>
</evidence>
<dbReference type="InterPro" id="IPR036514">
    <property type="entry name" value="SGNH_hydro_sf"/>
</dbReference>
<dbReference type="EMBL" id="JABXBU010000012">
    <property type="protein sequence ID" value="KAF8788532.1"/>
    <property type="molecule type" value="Genomic_DNA"/>
</dbReference>
<dbReference type="InterPro" id="IPR001680">
    <property type="entry name" value="WD40_rpt"/>
</dbReference>
<dbReference type="Gene3D" id="2.130.10.10">
    <property type="entry name" value="YVTN repeat-like/Quinoprotein amine dehydrogenase"/>
    <property type="match status" value="1"/>
</dbReference>
<name>A0A8T0FDY4_ARGBR</name>
<evidence type="ECO:0000256" key="4">
    <source>
        <dbReference type="ARBA" id="ARBA00022703"/>
    </source>
</evidence>
<comment type="caution">
    <text evidence="11">The sequence shown here is derived from an EMBL/GenBank/DDBJ whole genome shotgun (WGS) entry which is preliminary data.</text>
</comment>
<feature type="repeat" description="WD" evidence="9">
    <location>
        <begin position="316"/>
        <end position="329"/>
    </location>
</feature>
<keyword evidence="12" id="KW-1185">Reference proteome</keyword>
<dbReference type="SMART" id="SM00320">
    <property type="entry name" value="WD40"/>
    <property type="match status" value="3"/>
</dbReference>
<dbReference type="CDD" id="cd01820">
    <property type="entry name" value="PAF_acetylesterase_like"/>
    <property type="match status" value="1"/>
</dbReference>